<dbReference type="EMBL" id="AP018227">
    <property type="protein sequence ID" value="BAY87259.1"/>
    <property type="molecule type" value="Genomic_DNA"/>
</dbReference>
<dbReference type="AlphaFoldDB" id="A0A1Z4M198"/>
<keyword evidence="2" id="KW-1185">Reference proteome</keyword>
<organism evidence="1 2">
    <name type="scientific">Calothrix parasitica NIES-267</name>
    <dbReference type="NCBI Taxonomy" id="1973488"/>
    <lineage>
        <taxon>Bacteria</taxon>
        <taxon>Bacillati</taxon>
        <taxon>Cyanobacteriota</taxon>
        <taxon>Cyanophyceae</taxon>
        <taxon>Nostocales</taxon>
        <taxon>Calotrichaceae</taxon>
        <taxon>Calothrix</taxon>
    </lineage>
</organism>
<reference evidence="1 2" key="1">
    <citation type="submission" date="2017-06" db="EMBL/GenBank/DDBJ databases">
        <title>Genome sequencing of cyanobaciteial culture collection at National Institute for Environmental Studies (NIES).</title>
        <authorList>
            <person name="Hirose Y."/>
            <person name="Shimura Y."/>
            <person name="Fujisawa T."/>
            <person name="Nakamura Y."/>
            <person name="Kawachi M."/>
        </authorList>
    </citation>
    <scope>NUCLEOTIDE SEQUENCE [LARGE SCALE GENOMIC DNA]</scope>
    <source>
        <strain evidence="1 2">NIES-267</strain>
    </source>
</reference>
<dbReference type="OrthoDB" id="451055at2"/>
<proteinExistence type="predicted"/>
<evidence type="ECO:0000313" key="1">
    <source>
        <dbReference type="EMBL" id="BAY87259.1"/>
    </source>
</evidence>
<evidence type="ECO:0000313" key="2">
    <source>
        <dbReference type="Proteomes" id="UP000218418"/>
    </source>
</evidence>
<sequence length="283" mass="32741">MTDIRKLIDKLAAEENKLLSTEFIAPCIGNAKVRTRIAKILYTFTIEPHDFKGWGIFKPINEKQAAFIEEPNLPIIGEYLKNFQSLRFRIIYPLQGQSWLAYPMNEADMMQRCGYCKPVAVHLVAEAAQFEVVIARTDGAAWWFDECDRRSDVMVTQSLQEQLERITPPQELYFKGMTPEMRTAYDLATQQTPEFSALHRQRQDEKRLKEALKMAGGELQQWSDRQDYWVVEWTTRDGEQHTSAILKNDLTVMSAGICLSGEDEKFDLQSLVGVVERRDSEEY</sequence>
<protein>
    <submittedName>
        <fullName evidence="1">Uncharacterized protein</fullName>
    </submittedName>
</protein>
<dbReference type="Proteomes" id="UP000218418">
    <property type="component" value="Chromosome"/>
</dbReference>
<name>A0A1Z4M198_9CYAN</name>
<accession>A0A1Z4M198</accession>
<gene>
    <name evidence="1" type="ORF">NIES267_67780</name>
</gene>